<sequence length="127" mass="14591">MRLSTYLVGFLATASAVLAVPDLSGLPREIQECIVGNHNLDWTWIGSYHWENLSDEEFCKIDNVYPRTETKAWWIGGVFPCVCARNRFSWQENRIIMGKWATWMDEKCGGHNIGQKHGTGKMCKRQP</sequence>
<keyword evidence="3" id="KW-1185">Reference proteome</keyword>
<dbReference type="AlphaFoldDB" id="A0A074XT34"/>
<reference evidence="2 3" key="1">
    <citation type="journal article" date="2014" name="BMC Genomics">
        <title>Genome sequencing of four Aureobasidium pullulans varieties: biotechnological potential, stress tolerance, and description of new species.</title>
        <authorList>
            <person name="Gostin Ar C."/>
            <person name="Ohm R.A."/>
            <person name="Kogej T."/>
            <person name="Sonjak S."/>
            <person name="Turk M."/>
            <person name="Zajc J."/>
            <person name="Zalar P."/>
            <person name="Grube M."/>
            <person name="Sun H."/>
            <person name="Han J."/>
            <person name="Sharma A."/>
            <person name="Chiniquy J."/>
            <person name="Ngan C.Y."/>
            <person name="Lipzen A."/>
            <person name="Barry K."/>
            <person name="Grigoriev I.V."/>
            <person name="Gunde-Cimerman N."/>
        </authorList>
    </citation>
    <scope>NUCLEOTIDE SEQUENCE [LARGE SCALE GENOMIC DNA]</scope>
    <source>
        <strain evidence="2 3">EXF-150</strain>
    </source>
</reference>
<dbReference type="RefSeq" id="XP_029764827.1">
    <property type="nucleotide sequence ID" value="XM_029903414.1"/>
</dbReference>
<name>A0A074XT34_AURPU</name>
<evidence type="ECO:0000313" key="3">
    <source>
        <dbReference type="Proteomes" id="UP000030706"/>
    </source>
</evidence>
<dbReference type="HOGENOM" id="CLU_161479_0_0_1"/>
<feature type="chain" id="PRO_5001702568" evidence="1">
    <location>
        <begin position="20"/>
        <end position="127"/>
    </location>
</feature>
<feature type="signal peptide" evidence="1">
    <location>
        <begin position="1"/>
        <end position="19"/>
    </location>
</feature>
<keyword evidence="1" id="KW-0732">Signal</keyword>
<dbReference type="GeneID" id="40745720"/>
<organism evidence="2 3">
    <name type="scientific">Aureobasidium pullulans EXF-150</name>
    <dbReference type="NCBI Taxonomy" id="1043002"/>
    <lineage>
        <taxon>Eukaryota</taxon>
        <taxon>Fungi</taxon>
        <taxon>Dikarya</taxon>
        <taxon>Ascomycota</taxon>
        <taxon>Pezizomycotina</taxon>
        <taxon>Dothideomycetes</taxon>
        <taxon>Dothideomycetidae</taxon>
        <taxon>Dothideales</taxon>
        <taxon>Saccotheciaceae</taxon>
        <taxon>Aureobasidium</taxon>
    </lineage>
</organism>
<evidence type="ECO:0000313" key="2">
    <source>
        <dbReference type="EMBL" id="KEQ88640.1"/>
    </source>
</evidence>
<evidence type="ECO:0000256" key="1">
    <source>
        <dbReference type="SAM" id="SignalP"/>
    </source>
</evidence>
<accession>A0A074XT34</accession>
<dbReference type="EMBL" id="KL584975">
    <property type="protein sequence ID" value="KEQ88640.1"/>
    <property type="molecule type" value="Genomic_DNA"/>
</dbReference>
<proteinExistence type="predicted"/>
<gene>
    <name evidence="2" type="ORF">M438DRAFT_331530</name>
</gene>
<dbReference type="Proteomes" id="UP000030706">
    <property type="component" value="Unassembled WGS sequence"/>
</dbReference>
<protein>
    <submittedName>
        <fullName evidence="2">Uncharacterized protein</fullName>
    </submittedName>
</protein>